<comment type="cofactor">
    <cofactor evidence="1">
        <name>pyridoxal 5'-phosphate</name>
        <dbReference type="ChEBI" id="CHEBI:597326"/>
    </cofactor>
</comment>
<dbReference type="Proteomes" id="UP000215694">
    <property type="component" value="Unassembled WGS sequence"/>
</dbReference>
<dbReference type="Pfam" id="PF00155">
    <property type="entry name" value="Aminotran_1_2"/>
    <property type="match status" value="1"/>
</dbReference>
<dbReference type="InterPro" id="IPR027619">
    <property type="entry name" value="C-S_lyase_PatB-like"/>
</dbReference>
<dbReference type="InterPro" id="IPR015422">
    <property type="entry name" value="PyrdxlP-dep_Trfase_small"/>
</dbReference>
<evidence type="ECO:0000259" key="6">
    <source>
        <dbReference type="Pfam" id="PF00155"/>
    </source>
</evidence>
<comment type="caution">
    <text evidence="7">The sequence shown here is derived from an EMBL/GenBank/DDBJ whole genome shotgun (WGS) entry which is preliminary data.</text>
</comment>
<evidence type="ECO:0000313" key="8">
    <source>
        <dbReference type="Proteomes" id="UP000215694"/>
    </source>
</evidence>
<dbReference type="OrthoDB" id="9802872at2"/>
<evidence type="ECO:0000256" key="1">
    <source>
        <dbReference type="ARBA" id="ARBA00001933"/>
    </source>
</evidence>
<dbReference type="EMBL" id="NOJY02000026">
    <property type="protein sequence ID" value="RDY26452.1"/>
    <property type="molecule type" value="Genomic_DNA"/>
</dbReference>
<dbReference type="RefSeq" id="WP_094368780.1">
    <property type="nucleotide sequence ID" value="NZ_NOJY02000026.1"/>
</dbReference>
<evidence type="ECO:0000256" key="4">
    <source>
        <dbReference type="ARBA" id="ARBA00023239"/>
    </source>
</evidence>
<dbReference type="Gene3D" id="3.90.1150.10">
    <property type="entry name" value="Aspartate Aminotransferase, domain 1"/>
    <property type="match status" value="1"/>
</dbReference>
<sequence length="395" mass="46081">MFDFNYKPNRIEEKCRKWDIDIIRSKFGEVNEDFIPMWIADMDFKVPQKLEDAFSRTVKRGVFGYTYCYDEFYDAIIGWQKDIHDVNIEKEWITLTYGTVSTIHYTIQAFCKEGDSIILNTPVYDPFESAAKKQGVRVITNELDVIDNRYHINFDRLEKQIKENKPKLMMFCTPHNPSGRIWSIEEIRRVARICKENNVILVADEVHAEHIHFGKFESVFKLEEELLDNMILLTSPNKAFNLGGLKTSYSVVRSESIRSIFRKKLVQNSITSPNVFGIIGIITAYNDCRDWLDAINIYLRENYELLETTIREKMPMLEVMTMESSYLAWINISKLNITSSAFVSKLALQESVLVEDGGHFVADGEDYIRVNLGTQRDNVEESLVRLERFINNLDH</sequence>
<dbReference type="SUPFAM" id="SSF53383">
    <property type="entry name" value="PLP-dependent transferases"/>
    <property type="match status" value="1"/>
</dbReference>
<dbReference type="InterPro" id="IPR051798">
    <property type="entry name" value="Class-II_PLP-Dep_Aminotrans"/>
</dbReference>
<keyword evidence="3" id="KW-0663">Pyridoxal phosphate</keyword>
<dbReference type="InterPro" id="IPR015424">
    <property type="entry name" value="PyrdxlP-dep_Trfase"/>
</dbReference>
<dbReference type="GO" id="GO:0030170">
    <property type="term" value="F:pyridoxal phosphate binding"/>
    <property type="evidence" value="ECO:0007669"/>
    <property type="project" value="InterPro"/>
</dbReference>
<dbReference type="NCBIfam" id="TIGR04350">
    <property type="entry name" value="C_S_lyase_PatB"/>
    <property type="match status" value="1"/>
</dbReference>
<dbReference type="Gene3D" id="3.40.640.10">
    <property type="entry name" value="Type I PLP-dependent aspartate aminotransferase-like (Major domain)"/>
    <property type="match status" value="1"/>
</dbReference>
<dbReference type="AlphaFoldDB" id="A0A255I5P2"/>
<name>A0A255I5P2_9FIRM</name>
<proteinExistence type="inferred from homology"/>
<protein>
    <recommendedName>
        <fullName evidence="2">cysteine-S-conjugate beta-lyase</fullName>
        <ecNumber evidence="2">4.4.1.13</ecNumber>
    </recommendedName>
</protein>
<accession>A0A255I5P2</accession>
<keyword evidence="8" id="KW-1185">Reference proteome</keyword>
<dbReference type="PANTHER" id="PTHR43525:SF1">
    <property type="entry name" value="PROTEIN MALY"/>
    <property type="match status" value="1"/>
</dbReference>
<dbReference type="InterPro" id="IPR015421">
    <property type="entry name" value="PyrdxlP-dep_Trfase_major"/>
</dbReference>
<keyword evidence="4 7" id="KW-0456">Lyase</keyword>
<organism evidence="7 8">
    <name type="scientific">Romboutsia weinsteinii</name>
    <dbReference type="NCBI Taxonomy" id="2020949"/>
    <lineage>
        <taxon>Bacteria</taxon>
        <taxon>Bacillati</taxon>
        <taxon>Bacillota</taxon>
        <taxon>Clostridia</taxon>
        <taxon>Peptostreptococcales</taxon>
        <taxon>Peptostreptococcaceae</taxon>
        <taxon>Romboutsia</taxon>
    </lineage>
</organism>
<dbReference type="GO" id="GO:0047804">
    <property type="term" value="F:cysteine-S-conjugate beta-lyase activity"/>
    <property type="evidence" value="ECO:0007669"/>
    <property type="project" value="UniProtKB-EC"/>
</dbReference>
<dbReference type="InterPro" id="IPR004839">
    <property type="entry name" value="Aminotransferase_I/II_large"/>
</dbReference>
<evidence type="ECO:0000256" key="5">
    <source>
        <dbReference type="ARBA" id="ARBA00037974"/>
    </source>
</evidence>
<dbReference type="PANTHER" id="PTHR43525">
    <property type="entry name" value="PROTEIN MALY"/>
    <property type="match status" value="1"/>
</dbReference>
<feature type="domain" description="Aminotransferase class I/classII large" evidence="6">
    <location>
        <begin position="55"/>
        <end position="385"/>
    </location>
</feature>
<reference evidence="7 8" key="1">
    <citation type="journal article" date="2017" name="Genome Announc.">
        <title>Draft Genome Sequence of Romboutsia weinsteinii sp. nov. Strain CCRI-19649(T) Isolated from Surface Water.</title>
        <authorList>
            <person name="Maheux A.F."/>
            <person name="Boudreau D.K."/>
            <person name="Berube E."/>
            <person name="Boissinot M."/>
            <person name="Cantin P."/>
            <person name="Raymond F."/>
            <person name="Corbeil J."/>
            <person name="Omar R.F."/>
            <person name="Bergeron M.G."/>
        </authorList>
    </citation>
    <scope>NUCLEOTIDE SEQUENCE [LARGE SCALE GENOMIC DNA]</scope>
    <source>
        <strain evidence="7 8">CCRI-19649</strain>
    </source>
</reference>
<dbReference type="EC" id="4.4.1.13" evidence="2"/>
<gene>
    <name evidence="7" type="ORF">CHL78_013255</name>
</gene>
<dbReference type="CDD" id="cd00609">
    <property type="entry name" value="AAT_like"/>
    <property type="match status" value="1"/>
</dbReference>
<evidence type="ECO:0000313" key="7">
    <source>
        <dbReference type="EMBL" id="RDY26452.1"/>
    </source>
</evidence>
<evidence type="ECO:0000256" key="3">
    <source>
        <dbReference type="ARBA" id="ARBA00022898"/>
    </source>
</evidence>
<comment type="similarity">
    <text evidence="5">Belongs to the class-II pyridoxal-phosphate-dependent aminotransferase family. MalY/PatB cystathionine beta-lyase subfamily.</text>
</comment>
<evidence type="ECO:0000256" key="2">
    <source>
        <dbReference type="ARBA" id="ARBA00012224"/>
    </source>
</evidence>